<evidence type="ECO:0000313" key="1">
    <source>
        <dbReference type="EMBL" id="KAG9220417.1"/>
    </source>
</evidence>
<name>A0ACB7IQ82_PLECO</name>
<accession>A0ACB7IQ82</accession>
<protein>
    <submittedName>
        <fullName evidence="1">Uncharacterized protein</fullName>
    </submittedName>
</protein>
<comment type="caution">
    <text evidence="1">The sequence shown here is derived from an EMBL/GenBank/DDBJ whole genome shotgun (WGS) entry which is preliminary data.</text>
</comment>
<reference evidence="1 2" key="1">
    <citation type="journal article" date="2021" name="Appl. Environ. Microbiol.">
        <title>Genetic linkage and physical mapping for an oyster mushroom Pleurotus cornucopiae and QTL analysis for the trait cap color.</title>
        <authorList>
            <person name="Zhang Y."/>
            <person name="Gao W."/>
            <person name="Sonnenberg A."/>
            <person name="Chen Q."/>
            <person name="Zhang J."/>
            <person name="Huang C."/>
        </authorList>
    </citation>
    <scope>NUCLEOTIDE SEQUENCE [LARGE SCALE GENOMIC DNA]</scope>
    <source>
        <strain evidence="1">CCMSSC00406</strain>
    </source>
</reference>
<evidence type="ECO:0000313" key="2">
    <source>
        <dbReference type="Proteomes" id="UP000824881"/>
    </source>
</evidence>
<dbReference type="Proteomes" id="UP000824881">
    <property type="component" value="Unassembled WGS sequence"/>
</dbReference>
<keyword evidence="2" id="KW-1185">Reference proteome</keyword>
<proteinExistence type="predicted"/>
<sequence>MSSTTSPSASATSSVAAATSSSATKTLQAPANLKIVGIILAIVSGILIGSSFVLKKKGLVQSQKGQVAGEGVAYLKSAMWWTGMTMMILGEICNFAAYAFVEAIVVTPLGALSVVVCAILSSFFLNEKLSFFGWLGCILCILGVLSRFLSALRTRTYHVVAANHLSGGVTIGGARNGVAVILSIIECVYRRFTDLSAGPREATVGQIREFMKLFIAPGFLAYISVIFAASLVLIFYFAPKYGRKSMLWYIMICSMIGGISVSVTTGLGAAIVQTAMGDNQFNFWFMYFLAGFVIATLPMVTPTYYVIFTFFSMVTTVVLYRGLHAGASQIITIVMGFLVICVGITILQMSKVDPEQLGRLDRKSTILLQAARQRTETDEKNIAGQEDPGIDALRGSFGTVGSIIRARSARRLSQSSRRTSTPGIAAGSTAYDIEAEHSFPDRIVVQSPTAEREALAGMTRHQLYDAPVPRPTSSALSPPGSPSAIGKRPTIKFDSQDVVHQYSRPGTGDNSVIHQHREAPHSPLGNIYPPSPQPLGINTGSTSAAAAASNADLYSDDDNDGLTLPLLSRISSEHAAHSAPPLINQRLPKRIDARDIFHSSSRAPTQLPTFPSPVDSTLSVGAAQSSRGNSSSSGKTDRGRSPRRNYPRGDKEDDRDESVGLWQPEDDDDIPPPGGGIRLVQPTSGPSSKF</sequence>
<dbReference type="EMBL" id="WQMT02000007">
    <property type="protein sequence ID" value="KAG9220417.1"/>
    <property type="molecule type" value="Genomic_DNA"/>
</dbReference>
<gene>
    <name evidence="1" type="ORF">CCMSSC00406_0003873</name>
</gene>
<organism evidence="1 2">
    <name type="scientific">Pleurotus cornucopiae</name>
    <name type="common">Cornucopia mushroom</name>
    <dbReference type="NCBI Taxonomy" id="5321"/>
    <lineage>
        <taxon>Eukaryota</taxon>
        <taxon>Fungi</taxon>
        <taxon>Dikarya</taxon>
        <taxon>Basidiomycota</taxon>
        <taxon>Agaricomycotina</taxon>
        <taxon>Agaricomycetes</taxon>
        <taxon>Agaricomycetidae</taxon>
        <taxon>Agaricales</taxon>
        <taxon>Pleurotineae</taxon>
        <taxon>Pleurotaceae</taxon>
        <taxon>Pleurotus</taxon>
    </lineage>
</organism>